<dbReference type="OrthoDB" id="9803842at2"/>
<dbReference type="NCBIfam" id="NF010041">
    <property type="entry name" value="PRK13517.1-1"/>
    <property type="match status" value="1"/>
</dbReference>
<evidence type="ECO:0000256" key="2">
    <source>
        <dbReference type="ARBA" id="ARBA00022741"/>
    </source>
</evidence>
<dbReference type="PANTHER" id="PTHR34595:SF7">
    <property type="entry name" value="SLL1039 PROTEIN"/>
    <property type="match status" value="1"/>
</dbReference>
<sequence>MTAELTLGAEEELHLVDLERRTLSASAPQLLSRLPSESFSAELQRSTVETNTEVVTSLSGLRDEILRLRRQLIDVAGAEGLGVAAVGTAARSAYGDDFELTATGRFGRMHDQYRLLVDEQLICGTQVHVGVSDRDLAVEIAQRVTRDLPILLALSASSPYWNEEDTGYASMRTMIWQRWPSTGSLPVLASADAYDELVADLVRTGVIADAKMAYFDVRPSSHAPTLELRVCDACPVVDDAVLVAGIFRALVREAEQEIERGAPFAPMSGPLHRAATWQAARNGLAGKLLTPVVHPEPVPAADAVRALIARLRPQLEDLGDFREVAELAEDTLARGSSADRQRAAFAERGRLDDVMDLVVEETHGPPGGKPPHVPALRTYPARAGDEAIGLGARPRAAYEDVIARLRELDPAELADAEARRDAWAEREGLIVTVKGDTGRFDVDLVPRVVNAHEWAELSAGLEQRARALECFLQDVYGPAQVVKDGIVTESDLVTCPGWSDDGKRLPHDVVRAPVMGFDLVRDERGEWRVLEDNLRNPSGLAFAVAAREMLDEVLPDLPRPAGLVDPRASLPVLGETLRRCAGEDGTGALALLSSGPSSISWYEHRRLADAAGLDLVVAADLVVEDGRVRLVADGRPLDALYVRLDETLVELRTDDGHPLGKEILDVAAAGGVLLANAPGNGVADDKATYRVVPELIAYYLDERPLLDSVPTYRTDDETERRIVLDRIDELVTKPVGGHGGHGVLVGPLASTAEIADRRRAIREDTGGWVAQETVSLSSHPTFDGTTLQPRRVDLRIFVHVTGTGPDQVRALPVGLTRVAGPGSLIVNSTQGGGGKDTWIVAD</sequence>
<dbReference type="Pfam" id="PF14403">
    <property type="entry name" value="CP_ATPgrasp_2"/>
    <property type="match status" value="1"/>
</dbReference>
<evidence type="ECO:0000256" key="5">
    <source>
        <dbReference type="HAMAP-Rule" id="MF_01609"/>
    </source>
</evidence>
<dbReference type="Proteomes" id="UP000307768">
    <property type="component" value="Unassembled WGS sequence"/>
</dbReference>
<dbReference type="GO" id="GO:0042398">
    <property type="term" value="P:modified amino acid biosynthetic process"/>
    <property type="evidence" value="ECO:0007669"/>
    <property type="project" value="InterPro"/>
</dbReference>
<dbReference type="InterPro" id="IPR011793">
    <property type="entry name" value="YbdK"/>
</dbReference>
<dbReference type="RefSeq" id="WP_149768559.1">
    <property type="nucleotide sequence ID" value="NZ_VDFQ02000001.1"/>
</dbReference>
<comment type="catalytic activity">
    <reaction evidence="4 5">
        <text>L-cysteine + L-glutamate + ATP = gamma-L-glutamyl-L-cysteine + ADP + phosphate + H(+)</text>
        <dbReference type="Rhea" id="RHEA:13285"/>
        <dbReference type="ChEBI" id="CHEBI:15378"/>
        <dbReference type="ChEBI" id="CHEBI:29985"/>
        <dbReference type="ChEBI" id="CHEBI:30616"/>
        <dbReference type="ChEBI" id="CHEBI:35235"/>
        <dbReference type="ChEBI" id="CHEBI:43474"/>
        <dbReference type="ChEBI" id="CHEBI:58173"/>
        <dbReference type="ChEBI" id="CHEBI:456216"/>
        <dbReference type="EC" id="6.3.2.2"/>
    </reaction>
</comment>
<dbReference type="InterPro" id="IPR006336">
    <property type="entry name" value="GCS2"/>
</dbReference>
<accession>A0A5Q6S4R0</accession>
<dbReference type="EC" id="6.3.2.2" evidence="5"/>
<reference evidence="7 8" key="1">
    <citation type="submission" date="2019-09" db="EMBL/GenBank/DDBJ databases">
        <title>Mumia zhuanghuii sp. nov. isolated from the intestinal contents of plateau pika (Ochotona curzoniae) in the Qinghai-Tibet plateau of China.</title>
        <authorList>
            <person name="Tian Z."/>
        </authorList>
    </citation>
    <scope>NUCLEOTIDE SEQUENCE [LARGE SCALE GENOMIC DNA]</scope>
    <source>
        <strain evidence="8">350</strain>
    </source>
</reference>
<dbReference type="Gene3D" id="3.30.590.20">
    <property type="match status" value="1"/>
</dbReference>
<dbReference type="Gene3D" id="3.40.50.11290">
    <property type="match status" value="1"/>
</dbReference>
<dbReference type="SUPFAM" id="SSF55931">
    <property type="entry name" value="Glutamine synthetase/guanido kinase"/>
    <property type="match status" value="1"/>
</dbReference>
<dbReference type="EMBL" id="VDFQ02000001">
    <property type="protein sequence ID" value="KAA1425384.1"/>
    <property type="molecule type" value="Genomic_DNA"/>
</dbReference>
<gene>
    <name evidence="7" type="ORF">FE697_005905</name>
</gene>
<protein>
    <recommendedName>
        <fullName evidence="5">Putative glutamate--cysteine ligase 2</fullName>
        <ecNumber evidence="5">6.3.2.2</ecNumber>
    </recommendedName>
    <alternativeName>
        <fullName evidence="5">Gamma-glutamylcysteine synthetase 2</fullName>
        <shortName evidence="5">GCS 2</shortName>
        <shortName evidence="5">Gamma-GCS 2</shortName>
    </alternativeName>
</protein>
<dbReference type="InterPro" id="IPR014746">
    <property type="entry name" value="Gln_synth/guanido_kin_cat_dom"/>
</dbReference>
<comment type="function">
    <text evidence="5">ATP-dependent carboxylate-amine ligase which exhibits weak glutamate--cysteine ligase activity.</text>
</comment>
<dbReference type="GO" id="GO:0004357">
    <property type="term" value="F:glutamate-cysteine ligase activity"/>
    <property type="evidence" value="ECO:0007669"/>
    <property type="project" value="UniProtKB-EC"/>
</dbReference>
<dbReference type="Pfam" id="PF04107">
    <property type="entry name" value="GCS2"/>
    <property type="match status" value="1"/>
</dbReference>
<dbReference type="AlphaFoldDB" id="A0A5Q6S4R0"/>
<feature type="domain" description="Circularly permuted ATP-grasp type 2" evidence="6">
    <location>
        <begin position="446"/>
        <end position="819"/>
    </location>
</feature>
<keyword evidence="1 5" id="KW-0436">Ligase</keyword>
<dbReference type="Gene3D" id="3.30.1490.270">
    <property type="match status" value="1"/>
</dbReference>
<evidence type="ECO:0000256" key="3">
    <source>
        <dbReference type="ARBA" id="ARBA00022840"/>
    </source>
</evidence>
<proteinExistence type="inferred from homology"/>
<keyword evidence="2 5" id="KW-0547">Nucleotide-binding</keyword>
<keyword evidence="3 5" id="KW-0067">ATP-binding</keyword>
<dbReference type="SUPFAM" id="SSF56059">
    <property type="entry name" value="Glutathione synthetase ATP-binding domain-like"/>
    <property type="match status" value="1"/>
</dbReference>
<dbReference type="InterPro" id="IPR051680">
    <property type="entry name" value="ATP-dep_Glu-Cys_Ligase-2"/>
</dbReference>
<dbReference type="PANTHER" id="PTHR34595">
    <property type="entry name" value="BLR5612 PROTEIN"/>
    <property type="match status" value="1"/>
</dbReference>
<evidence type="ECO:0000259" key="6">
    <source>
        <dbReference type="Pfam" id="PF14403"/>
    </source>
</evidence>
<dbReference type="GO" id="GO:0005524">
    <property type="term" value="F:ATP binding"/>
    <property type="evidence" value="ECO:0007669"/>
    <property type="project" value="UniProtKB-KW"/>
</dbReference>
<name>A0A5Q6S4R0_9ACTN</name>
<dbReference type="InterPro" id="IPR025841">
    <property type="entry name" value="CP_ATPgrasp_2"/>
</dbReference>
<comment type="caution">
    <text evidence="7">The sequence shown here is derived from an EMBL/GenBank/DDBJ whole genome shotgun (WGS) entry which is preliminary data.</text>
</comment>
<dbReference type="NCBIfam" id="TIGR02050">
    <property type="entry name" value="gshA_cyan_rel"/>
    <property type="match status" value="1"/>
</dbReference>
<evidence type="ECO:0000256" key="4">
    <source>
        <dbReference type="ARBA" id="ARBA00048819"/>
    </source>
</evidence>
<evidence type="ECO:0000256" key="1">
    <source>
        <dbReference type="ARBA" id="ARBA00022598"/>
    </source>
</evidence>
<evidence type="ECO:0000313" key="8">
    <source>
        <dbReference type="Proteomes" id="UP000307768"/>
    </source>
</evidence>
<evidence type="ECO:0000313" key="7">
    <source>
        <dbReference type="EMBL" id="KAA1425384.1"/>
    </source>
</evidence>
<comment type="similarity">
    <text evidence="5">Belongs to the glutamate--cysteine ligase type 2 family. YbdK subfamily.</text>
</comment>
<organism evidence="7 8">
    <name type="scientific">Mumia zhuanghuii</name>
    <dbReference type="NCBI Taxonomy" id="2585211"/>
    <lineage>
        <taxon>Bacteria</taxon>
        <taxon>Bacillati</taxon>
        <taxon>Actinomycetota</taxon>
        <taxon>Actinomycetes</taxon>
        <taxon>Propionibacteriales</taxon>
        <taxon>Nocardioidaceae</taxon>
        <taxon>Mumia</taxon>
    </lineage>
</organism>
<dbReference type="HAMAP" id="MF_01609">
    <property type="entry name" value="Glu_cys_ligase_2"/>
    <property type="match status" value="1"/>
</dbReference>